<keyword evidence="2" id="KW-1185">Reference proteome</keyword>
<dbReference type="EMBL" id="JACSPO010000001">
    <property type="protein sequence ID" value="MBD8061206.1"/>
    <property type="molecule type" value="Genomic_DNA"/>
</dbReference>
<comment type="caution">
    <text evidence="1">The sequence shown here is derived from an EMBL/GenBank/DDBJ whole genome shotgun (WGS) entry which is preliminary data.</text>
</comment>
<sequence length="191" mass="20448">MNSDGAQVPPAFEEALLSLRGLRQRPEVRLEEVPAPTRIAPYALALTAEVNPTAEPETLLGSGRFVVLHDPEGQSAWNGTFRVIVMARARLEDELGADPLLGEVGWAWLTDALASAGAGYHSLSGTVTRVLSESFGGLVLRDQDVEIEVRASWSPNTTDLGPHLMAWTQLTSSASGLEPLPDGVTALTPRR</sequence>
<name>A0ABR8YYU0_9MICO</name>
<evidence type="ECO:0000313" key="2">
    <source>
        <dbReference type="Proteomes" id="UP000661894"/>
    </source>
</evidence>
<dbReference type="InterPro" id="IPR021555">
    <property type="entry name" value="DUF3000"/>
</dbReference>
<organism evidence="1 2">
    <name type="scientific">Oceanitalea stevensii</name>
    <dbReference type="NCBI Taxonomy" id="2763072"/>
    <lineage>
        <taxon>Bacteria</taxon>
        <taxon>Bacillati</taxon>
        <taxon>Actinomycetota</taxon>
        <taxon>Actinomycetes</taxon>
        <taxon>Micrococcales</taxon>
        <taxon>Bogoriellaceae</taxon>
        <taxon>Georgenia</taxon>
    </lineage>
</organism>
<dbReference type="RefSeq" id="WP_251838340.1">
    <property type="nucleotide sequence ID" value="NZ_JACSPO010000001.1"/>
</dbReference>
<dbReference type="Pfam" id="PF11452">
    <property type="entry name" value="DUF3000"/>
    <property type="match status" value="1"/>
</dbReference>
<reference evidence="1 2" key="1">
    <citation type="submission" date="2020-08" db="EMBL/GenBank/DDBJ databases">
        <title>A Genomic Blueprint of the Chicken Gut Microbiome.</title>
        <authorList>
            <person name="Gilroy R."/>
            <person name="Ravi A."/>
            <person name="Getino M."/>
            <person name="Pursley I."/>
            <person name="Horton D.L."/>
            <person name="Alikhan N.-F."/>
            <person name="Baker D."/>
            <person name="Gharbi K."/>
            <person name="Hall N."/>
            <person name="Watson M."/>
            <person name="Adriaenssens E.M."/>
            <person name="Foster-Nyarko E."/>
            <person name="Jarju S."/>
            <person name="Secka A."/>
            <person name="Antonio M."/>
            <person name="Oren A."/>
            <person name="Chaudhuri R."/>
            <person name="La Ragione R.M."/>
            <person name="Hildebrand F."/>
            <person name="Pallen M.J."/>
        </authorList>
    </citation>
    <scope>NUCLEOTIDE SEQUENCE [LARGE SCALE GENOMIC DNA]</scope>
    <source>
        <strain evidence="1 2">Sa1BUA1</strain>
    </source>
</reference>
<gene>
    <name evidence="1" type="ORF">H9624_02555</name>
</gene>
<accession>A0ABR8YYU0</accession>
<proteinExistence type="predicted"/>
<evidence type="ECO:0000313" key="1">
    <source>
        <dbReference type="EMBL" id="MBD8061206.1"/>
    </source>
</evidence>
<dbReference type="Proteomes" id="UP000661894">
    <property type="component" value="Unassembled WGS sequence"/>
</dbReference>
<protein>
    <submittedName>
        <fullName evidence="1">DUF3000 domain-containing protein</fullName>
    </submittedName>
</protein>